<evidence type="ECO:0000256" key="1">
    <source>
        <dbReference type="SAM" id="MobiDB-lite"/>
    </source>
</evidence>
<accession>A0A2K8KDN8</accession>
<dbReference type="KEGG" id="rbg:BG454_15775"/>
<feature type="region of interest" description="Disordered" evidence="1">
    <location>
        <begin position="1"/>
        <end position="38"/>
    </location>
</feature>
<dbReference type="AlphaFoldDB" id="A0A2K8KDN8"/>
<feature type="region of interest" description="Disordered" evidence="1">
    <location>
        <begin position="79"/>
        <end position="101"/>
    </location>
</feature>
<dbReference type="Pfam" id="PF09537">
    <property type="entry name" value="DUF2383"/>
    <property type="match status" value="1"/>
</dbReference>
<name>A0A2K8KDN8_9RHOB</name>
<dbReference type="RefSeq" id="WP_071481542.1">
    <property type="nucleotide sequence ID" value="NZ_CP024899.1"/>
</dbReference>
<dbReference type="OrthoDB" id="7857789at2"/>
<reference evidence="3 4" key="1">
    <citation type="submission" date="2017-11" db="EMBL/GenBank/DDBJ databases">
        <title>Revised Sequence and Annotation of the Rhodobaca barguzinensis strain alga05 Genome.</title>
        <authorList>
            <person name="Kopejtka K."/>
            <person name="Tomasch J.M."/>
            <person name="Bunk B."/>
            <person name="Koblizek M."/>
        </authorList>
    </citation>
    <scope>NUCLEOTIDE SEQUENCE [LARGE SCALE GENOMIC DNA]</scope>
    <source>
        <strain evidence="4">alga05</strain>
    </source>
</reference>
<evidence type="ECO:0000313" key="4">
    <source>
        <dbReference type="Proteomes" id="UP000228948"/>
    </source>
</evidence>
<dbReference type="InterPro" id="IPR019052">
    <property type="entry name" value="DUF2383"/>
</dbReference>
<sequence>MDPKDIKHLNPKLAPDAGEPIETSPGVQQDPGNGDPIDKIAEVHTRVLDTIAGFKKLSQKAEPEFKPVSDAFLATHQKHERELAEHLRKQGREPGEDGSFFGTVNSSLIEIRSWFEDVSDNVMDRVAEGEKHVLDGYEDARNTGQSIEANAMLAFHIKEINALMRAHGT</sequence>
<dbReference type="InterPro" id="IPR012347">
    <property type="entry name" value="Ferritin-like"/>
</dbReference>
<keyword evidence="4" id="KW-1185">Reference proteome</keyword>
<evidence type="ECO:0000313" key="3">
    <source>
        <dbReference type="EMBL" id="ATX67096.1"/>
    </source>
</evidence>
<proteinExistence type="predicted"/>
<feature type="domain" description="DUF2383" evidence="2">
    <location>
        <begin position="36"/>
        <end position="141"/>
    </location>
</feature>
<dbReference type="Gene3D" id="1.20.1260.10">
    <property type="match status" value="1"/>
</dbReference>
<evidence type="ECO:0000259" key="2">
    <source>
        <dbReference type="Pfam" id="PF09537"/>
    </source>
</evidence>
<dbReference type="STRING" id="441209.GCA_001870665_02937"/>
<dbReference type="EMBL" id="CP024899">
    <property type="protein sequence ID" value="ATX67096.1"/>
    <property type="molecule type" value="Genomic_DNA"/>
</dbReference>
<feature type="compositionally biased region" description="Basic and acidic residues" evidence="1">
    <location>
        <begin position="79"/>
        <end position="95"/>
    </location>
</feature>
<protein>
    <submittedName>
        <fullName evidence="3">DUF2383 domain-containing protein</fullName>
    </submittedName>
</protein>
<dbReference type="Proteomes" id="UP000228948">
    <property type="component" value="Chromosome"/>
</dbReference>
<organism evidence="3 4">
    <name type="scientific">Roseinatronobacter bogoriensis subsp. barguzinensis</name>
    <dbReference type="NCBI Taxonomy" id="441209"/>
    <lineage>
        <taxon>Bacteria</taxon>
        <taxon>Pseudomonadati</taxon>
        <taxon>Pseudomonadota</taxon>
        <taxon>Alphaproteobacteria</taxon>
        <taxon>Rhodobacterales</taxon>
        <taxon>Paracoccaceae</taxon>
        <taxon>Roseinatronobacter</taxon>
    </lineage>
</organism>
<gene>
    <name evidence="3" type="ORF">BG454_15775</name>
</gene>